<dbReference type="Pfam" id="PF09713">
    <property type="entry name" value="A_thal_3526"/>
    <property type="match status" value="1"/>
</dbReference>
<dbReference type="InterPro" id="IPR006476">
    <property type="entry name" value="CHP01589_pln"/>
</dbReference>
<dbReference type="OrthoDB" id="1620396at2759"/>
<dbReference type="PANTHER" id="PTHR31871:SF1">
    <property type="entry name" value="HISTIDINE-TRNA LIGASE"/>
    <property type="match status" value="1"/>
</dbReference>
<sequence length="249" mass="28114">MESGDTRKVSVEDIQVLYMSREEVVSTLLHKAKIEPGFTELVWQKLEAENAEFFRAYQLRLVVKDQIIQFNQLLERQFKLMHQISMPNGSHIHSQLALDTASHADVALKSEPDYDDGSVVIKLELGYEDDPGSDFVFGSDENLLESCDAIGETPVSPFNEDHESSPQVLSERMLEQESSSFGFLRQIPRNFSLSDLTVDFSSSNEIQERLLDPCVKDEHEGDSALFGTWPEHANRAQLGRSFSDKNGLS</sequence>
<dbReference type="Proteomes" id="UP000325081">
    <property type="component" value="Unassembled WGS sequence"/>
</dbReference>
<name>A0A5A7RJ73_STRAF</name>
<dbReference type="AlphaFoldDB" id="A0A5A7RJ73"/>
<proteinExistence type="predicted"/>
<dbReference type="PANTHER" id="PTHR31871">
    <property type="entry name" value="OS02G0137100 PROTEIN"/>
    <property type="match status" value="1"/>
</dbReference>
<evidence type="ECO:0000313" key="1">
    <source>
        <dbReference type="EMBL" id="GER57214.1"/>
    </source>
</evidence>
<organism evidence="1 2">
    <name type="scientific">Striga asiatica</name>
    <name type="common">Asiatic witchweed</name>
    <name type="synonym">Buchnera asiatica</name>
    <dbReference type="NCBI Taxonomy" id="4170"/>
    <lineage>
        <taxon>Eukaryota</taxon>
        <taxon>Viridiplantae</taxon>
        <taxon>Streptophyta</taxon>
        <taxon>Embryophyta</taxon>
        <taxon>Tracheophyta</taxon>
        <taxon>Spermatophyta</taxon>
        <taxon>Magnoliopsida</taxon>
        <taxon>eudicotyledons</taxon>
        <taxon>Gunneridae</taxon>
        <taxon>Pentapetalae</taxon>
        <taxon>asterids</taxon>
        <taxon>lamiids</taxon>
        <taxon>Lamiales</taxon>
        <taxon>Orobanchaceae</taxon>
        <taxon>Buchnereae</taxon>
        <taxon>Striga</taxon>
    </lineage>
</organism>
<comment type="caution">
    <text evidence="1">The sequence shown here is derived from an EMBL/GenBank/DDBJ whole genome shotgun (WGS) entry which is preliminary data.</text>
</comment>
<keyword evidence="2" id="KW-1185">Reference proteome</keyword>
<dbReference type="EMBL" id="BKCP01013181">
    <property type="protein sequence ID" value="GER57214.1"/>
    <property type="molecule type" value="Genomic_DNA"/>
</dbReference>
<accession>A0A5A7RJ73</accession>
<reference evidence="2" key="1">
    <citation type="journal article" date="2019" name="Curr. Biol.">
        <title>Genome Sequence of Striga asiatica Provides Insight into the Evolution of Plant Parasitism.</title>
        <authorList>
            <person name="Yoshida S."/>
            <person name="Kim S."/>
            <person name="Wafula E.K."/>
            <person name="Tanskanen J."/>
            <person name="Kim Y.M."/>
            <person name="Honaas L."/>
            <person name="Yang Z."/>
            <person name="Spallek T."/>
            <person name="Conn C.E."/>
            <person name="Ichihashi Y."/>
            <person name="Cheong K."/>
            <person name="Cui S."/>
            <person name="Der J.P."/>
            <person name="Gundlach H."/>
            <person name="Jiao Y."/>
            <person name="Hori C."/>
            <person name="Ishida J.K."/>
            <person name="Kasahara H."/>
            <person name="Kiba T."/>
            <person name="Kim M.S."/>
            <person name="Koo N."/>
            <person name="Laohavisit A."/>
            <person name="Lee Y.H."/>
            <person name="Lumba S."/>
            <person name="McCourt P."/>
            <person name="Mortimer J.C."/>
            <person name="Mutuku J.M."/>
            <person name="Nomura T."/>
            <person name="Sasaki-Sekimoto Y."/>
            <person name="Seto Y."/>
            <person name="Wang Y."/>
            <person name="Wakatake T."/>
            <person name="Sakakibara H."/>
            <person name="Demura T."/>
            <person name="Yamaguchi S."/>
            <person name="Yoneyama K."/>
            <person name="Manabe R.I."/>
            <person name="Nelson D.C."/>
            <person name="Schulman A.H."/>
            <person name="Timko M.P."/>
            <person name="dePamphilis C.W."/>
            <person name="Choi D."/>
            <person name="Shirasu K."/>
        </authorList>
    </citation>
    <scope>NUCLEOTIDE SEQUENCE [LARGE SCALE GENOMIC DNA]</scope>
    <source>
        <strain evidence="2">cv. UVA1</strain>
    </source>
</reference>
<dbReference type="NCBIfam" id="TIGR01589">
    <property type="entry name" value="A_thal_3526"/>
    <property type="match status" value="1"/>
</dbReference>
<protein>
    <submittedName>
        <fullName evidence="1">Uncharacterized protein</fullName>
    </submittedName>
</protein>
<gene>
    <name evidence="1" type="ORF">STAS_35009</name>
</gene>
<evidence type="ECO:0000313" key="2">
    <source>
        <dbReference type="Proteomes" id="UP000325081"/>
    </source>
</evidence>